<reference evidence="1" key="1">
    <citation type="submission" date="2015-07" db="EMBL/GenBank/DDBJ databases">
        <title>MeaNS - Measles Nucleotide Surveillance Program.</title>
        <authorList>
            <person name="Tran T."/>
            <person name="Druce J."/>
        </authorList>
    </citation>
    <scope>NUCLEOTIDE SEQUENCE</scope>
    <source>
        <strain evidence="1">UCB-OBI-ISO-001</strain>
        <tissue evidence="1">Gonad</tissue>
    </source>
</reference>
<proteinExistence type="predicted"/>
<gene>
    <name evidence="1" type="ORF">OCBIM_22008294mg</name>
</gene>
<name>A0A0L8FTL2_OCTBM</name>
<protein>
    <submittedName>
        <fullName evidence="1">Uncharacterized protein</fullName>
    </submittedName>
</protein>
<accession>A0A0L8FTL2</accession>
<sequence length="465" mass="53757">MVDELERNLTLQQTFLTKAKSQTEAAIKASFIVAEEITKSAQSFIEGEFVKRCMMKMYNVLYSDKKQLFANVSISRNTVADWVCEMATDLKTQLIEKGKDFLTYSLAVDETTDMTDMAHLAILILGVDSNFFVIEEILYIKSMHETTTGKDHFEKICQSVTNMKLPWDKLVELTTDRAPAMCGEKSGLVCRILLKMQEENCAGELTTYLCIKHQEILCTKALKMEHVMTKGLNHHQFQSFLWEIHLEFDYMPYHTEVQWLGWGKIHNIVFELVEEICQFMDIRRDEKWECELVFLVDITVHLNVLNIQLQGQDHMICDMYDAVKAFQVKLCIWETHMHQLNLSHLLCCQVILSQVSVMVFPRQLFADKLSALCTEFARHFSDFQAQKNHFELLCNPFAINEETAPVQIQMELIELQCNGALKTKYESVGPAQFTRFIPECPNSIYIQLECYLCLEAHIHASSCSL</sequence>
<dbReference type="EMBL" id="KQ426610">
    <property type="protein sequence ID" value="KOF68036.1"/>
    <property type="molecule type" value="Genomic_DNA"/>
</dbReference>
<dbReference type="STRING" id="37653.A0A0L8FTL2"/>
<dbReference type="OrthoDB" id="6107414at2759"/>
<dbReference type="AlphaFoldDB" id="A0A0L8FTL2"/>
<dbReference type="PANTHER" id="PTHR45913:SF11">
    <property type="entry name" value="EPM2A-INTERACTING PROTEIN 1"/>
    <property type="match status" value="1"/>
</dbReference>
<dbReference type="PANTHER" id="PTHR45913">
    <property type="entry name" value="EPM2A-INTERACTING PROTEIN 1"/>
    <property type="match status" value="1"/>
</dbReference>
<organism evidence="1">
    <name type="scientific">Octopus bimaculoides</name>
    <name type="common">California two-spotted octopus</name>
    <dbReference type="NCBI Taxonomy" id="37653"/>
    <lineage>
        <taxon>Eukaryota</taxon>
        <taxon>Metazoa</taxon>
        <taxon>Spiralia</taxon>
        <taxon>Lophotrochozoa</taxon>
        <taxon>Mollusca</taxon>
        <taxon>Cephalopoda</taxon>
        <taxon>Coleoidea</taxon>
        <taxon>Octopodiformes</taxon>
        <taxon>Octopoda</taxon>
        <taxon>Incirrata</taxon>
        <taxon>Octopodidae</taxon>
        <taxon>Octopus</taxon>
    </lineage>
</organism>
<evidence type="ECO:0000313" key="1">
    <source>
        <dbReference type="EMBL" id="KOF68036.1"/>
    </source>
</evidence>